<evidence type="ECO:0000256" key="5">
    <source>
        <dbReference type="ARBA" id="ARBA00022801"/>
    </source>
</evidence>
<feature type="active site" evidence="8">
    <location>
        <position position="242"/>
    </location>
</feature>
<evidence type="ECO:0000256" key="4">
    <source>
        <dbReference type="ARBA" id="ARBA00022525"/>
    </source>
</evidence>
<keyword evidence="4" id="KW-0964">Secreted</keyword>
<dbReference type="PROSITE" id="PS00502">
    <property type="entry name" value="POLYGALACTURONASE"/>
    <property type="match status" value="1"/>
</dbReference>
<feature type="chain" id="PRO_5001639700" description="Polygalacturonase" evidence="10">
    <location>
        <begin position="26"/>
        <end position="395"/>
    </location>
</feature>
<dbReference type="PANTHER" id="PTHR31375">
    <property type="match status" value="1"/>
</dbReference>
<evidence type="ECO:0000256" key="1">
    <source>
        <dbReference type="ARBA" id="ARBA00004191"/>
    </source>
</evidence>
<keyword evidence="12" id="KW-1185">Reference proteome</keyword>
<proteinExistence type="inferred from homology"/>
<dbReference type="InterPro" id="IPR012334">
    <property type="entry name" value="Pectin_lyas_fold"/>
</dbReference>
<dbReference type="Pfam" id="PF00295">
    <property type="entry name" value="Glyco_hydro_28"/>
    <property type="match status" value="1"/>
</dbReference>
<sequence>MANFIHALVFLSFASYNSWLATARGAHYNVVNYGAKPDGKTDSSNAFLAAWKEACASAGPTEIYVPKGRFAISKAVAFTGPCKNNATLFRIDGTLLAPSDYEVIGNSGTWIIFQQVTGVRIVGGVLDGQGAGLWSCKTSGKNCPTGATSLEFTNSNNIGIRRLVSLNSQMFHIVINECQNVNVKGVKIIAPGNSPNTDGIHVGGSTHVNIFKTKIGTGDDCVSIGPATSNLWVENVICGPGHGISIGSLGRDLEENGVQNVTVRSSTIVGTQNGVRIKTWGRESNGFARNIHFQNIVMNNVQNPIIIDQNYCPGYQGCPGHNSGVRISDVTYQDIRGSSATDIAMKFDCSKKYPCQGIKLQDVKLSCKNQQSRALCAHAAGIASGLMSLKVVCNC</sequence>
<dbReference type="EMBL" id="KK914557">
    <property type="protein sequence ID" value="KDP33149.1"/>
    <property type="molecule type" value="Genomic_DNA"/>
</dbReference>
<evidence type="ECO:0000256" key="3">
    <source>
        <dbReference type="ARBA" id="ARBA00022512"/>
    </source>
</evidence>
<comment type="similarity">
    <text evidence="2 9">Belongs to the glycosyl hydrolase 28 family.</text>
</comment>
<evidence type="ECO:0000256" key="10">
    <source>
        <dbReference type="SAM" id="SignalP"/>
    </source>
</evidence>
<reference evidence="11 12" key="1">
    <citation type="journal article" date="2014" name="PLoS ONE">
        <title>Global Analysis of Gene Expression Profiles in Physic Nut (Jatropha curcas L.) Seedlings Exposed to Salt Stress.</title>
        <authorList>
            <person name="Zhang L."/>
            <person name="Zhang C."/>
            <person name="Wu P."/>
            <person name="Chen Y."/>
            <person name="Li M."/>
            <person name="Jiang H."/>
            <person name="Wu G."/>
        </authorList>
    </citation>
    <scope>NUCLEOTIDE SEQUENCE [LARGE SCALE GENOMIC DNA]</scope>
    <source>
        <strain evidence="12">cv. GZQX0401</strain>
        <tissue evidence="11">Young leaves</tissue>
    </source>
</reference>
<dbReference type="GO" id="GO:0005975">
    <property type="term" value="P:carbohydrate metabolic process"/>
    <property type="evidence" value="ECO:0007669"/>
    <property type="project" value="InterPro"/>
</dbReference>
<dbReference type="InterPro" id="IPR006626">
    <property type="entry name" value="PbH1"/>
</dbReference>
<dbReference type="GO" id="GO:0071555">
    <property type="term" value="P:cell wall organization"/>
    <property type="evidence" value="ECO:0007669"/>
    <property type="project" value="UniProtKB-KW"/>
</dbReference>
<keyword evidence="10" id="KW-0732">Signal</keyword>
<dbReference type="AlphaFoldDB" id="A0A067KMX7"/>
<dbReference type="SMART" id="SM00710">
    <property type="entry name" value="PbH1"/>
    <property type="match status" value="5"/>
</dbReference>
<evidence type="ECO:0000256" key="2">
    <source>
        <dbReference type="ARBA" id="ARBA00008834"/>
    </source>
</evidence>
<keyword evidence="6 9" id="KW-0326">Glycosidase</keyword>
<feature type="signal peptide" evidence="10">
    <location>
        <begin position="1"/>
        <end position="25"/>
    </location>
</feature>
<gene>
    <name evidence="11" type="ORF">JCGZ_13541</name>
</gene>
<evidence type="ECO:0000313" key="11">
    <source>
        <dbReference type="EMBL" id="KDP33149.1"/>
    </source>
</evidence>
<name>A0A067KMX7_JATCU</name>
<evidence type="ECO:0000256" key="7">
    <source>
        <dbReference type="ARBA" id="ARBA00023316"/>
    </source>
</evidence>
<dbReference type="InterPro" id="IPR000743">
    <property type="entry name" value="Glyco_hydro_28"/>
</dbReference>
<keyword evidence="7" id="KW-0961">Cell wall biogenesis/degradation</keyword>
<organism evidence="11 12">
    <name type="scientific">Jatropha curcas</name>
    <name type="common">Barbados nut</name>
    <dbReference type="NCBI Taxonomy" id="180498"/>
    <lineage>
        <taxon>Eukaryota</taxon>
        <taxon>Viridiplantae</taxon>
        <taxon>Streptophyta</taxon>
        <taxon>Embryophyta</taxon>
        <taxon>Tracheophyta</taxon>
        <taxon>Spermatophyta</taxon>
        <taxon>Magnoliopsida</taxon>
        <taxon>eudicotyledons</taxon>
        <taxon>Gunneridae</taxon>
        <taxon>Pentapetalae</taxon>
        <taxon>rosids</taxon>
        <taxon>fabids</taxon>
        <taxon>Malpighiales</taxon>
        <taxon>Euphorbiaceae</taxon>
        <taxon>Crotonoideae</taxon>
        <taxon>Jatropheae</taxon>
        <taxon>Jatropha</taxon>
    </lineage>
</organism>
<keyword evidence="3" id="KW-0134">Cell wall</keyword>
<evidence type="ECO:0000256" key="9">
    <source>
        <dbReference type="RuleBase" id="RU361169"/>
    </source>
</evidence>
<protein>
    <recommendedName>
        <fullName evidence="13">Polygalacturonase</fullName>
    </recommendedName>
</protein>
<keyword evidence="5 9" id="KW-0378">Hydrolase</keyword>
<dbReference type="InterPro" id="IPR011050">
    <property type="entry name" value="Pectin_lyase_fold/virulence"/>
</dbReference>
<accession>A0A067KMX7</accession>
<dbReference type="OrthoDB" id="187139at2759"/>
<evidence type="ECO:0000313" key="12">
    <source>
        <dbReference type="Proteomes" id="UP000027138"/>
    </source>
</evidence>
<dbReference type="FunFam" id="2.160.20.10:FF:000004">
    <property type="entry name" value="Pectin lyase-like superfamily protein"/>
    <property type="match status" value="1"/>
</dbReference>
<evidence type="ECO:0000256" key="8">
    <source>
        <dbReference type="PROSITE-ProRule" id="PRU10052"/>
    </source>
</evidence>
<dbReference type="Gene3D" id="2.160.20.10">
    <property type="entry name" value="Single-stranded right-handed beta-helix, Pectin lyase-like"/>
    <property type="match status" value="1"/>
</dbReference>
<dbReference type="STRING" id="180498.A0A067KMX7"/>
<comment type="subcellular location">
    <subcellularLocation>
        <location evidence="1">Secreted</location>
        <location evidence="1">Cell wall</location>
    </subcellularLocation>
</comment>
<dbReference type="GO" id="GO:0004650">
    <property type="term" value="F:polygalacturonase activity"/>
    <property type="evidence" value="ECO:0007669"/>
    <property type="project" value="InterPro"/>
</dbReference>
<dbReference type="SUPFAM" id="SSF51126">
    <property type="entry name" value="Pectin lyase-like"/>
    <property type="match status" value="1"/>
</dbReference>
<evidence type="ECO:0008006" key="13">
    <source>
        <dbReference type="Google" id="ProtNLM"/>
    </source>
</evidence>
<evidence type="ECO:0000256" key="6">
    <source>
        <dbReference type="ARBA" id="ARBA00023295"/>
    </source>
</evidence>
<dbReference type="Proteomes" id="UP000027138">
    <property type="component" value="Unassembled WGS sequence"/>
</dbReference>